<keyword evidence="3 8" id="KW-0808">Transferase</keyword>
<evidence type="ECO:0000256" key="5">
    <source>
        <dbReference type="ARBA" id="ARBA00048391"/>
    </source>
</evidence>
<dbReference type="InterPro" id="IPR050320">
    <property type="entry name" value="N5-glutamine_MTase"/>
</dbReference>
<gene>
    <name evidence="8" type="ORF">MNBD_NITROSPIRAE02-1725</name>
</gene>
<reference evidence="8" key="1">
    <citation type="submission" date="2018-06" db="EMBL/GenBank/DDBJ databases">
        <authorList>
            <person name="Zhirakovskaya E."/>
        </authorList>
    </citation>
    <scope>NUCLEOTIDE SEQUENCE</scope>
</reference>
<dbReference type="Pfam" id="PF17827">
    <property type="entry name" value="PrmC_N"/>
    <property type="match status" value="1"/>
</dbReference>
<feature type="domain" description="Methyltransferase small" evidence="6">
    <location>
        <begin position="121"/>
        <end position="200"/>
    </location>
</feature>
<dbReference type="InterPro" id="IPR040758">
    <property type="entry name" value="PrmC_N"/>
</dbReference>
<evidence type="ECO:0000313" key="8">
    <source>
        <dbReference type="EMBL" id="VAX33022.1"/>
    </source>
</evidence>
<comment type="catalytic activity">
    <reaction evidence="5">
        <text>L-glutaminyl-[peptide chain release factor] + S-adenosyl-L-methionine = N(5)-methyl-L-glutaminyl-[peptide chain release factor] + S-adenosyl-L-homocysteine + H(+)</text>
        <dbReference type="Rhea" id="RHEA:42896"/>
        <dbReference type="Rhea" id="RHEA-COMP:10271"/>
        <dbReference type="Rhea" id="RHEA-COMP:10272"/>
        <dbReference type="ChEBI" id="CHEBI:15378"/>
        <dbReference type="ChEBI" id="CHEBI:30011"/>
        <dbReference type="ChEBI" id="CHEBI:57856"/>
        <dbReference type="ChEBI" id="CHEBI:59789"/>
        <dbReference type="ChEBI" id="CHEBI:61891"/>
        <dbReference type="EC" id="2.1.1.297"/>
    </reaction>
</comment>
<keyword evidence="2 8" id="KW-0489">Methyltransferase</keyword>
<dbReference type="EMBL" id="UOGH01000280">
    <property type="protein sequence ID" value="VAX33022.1"/>
    <property type="molecule type" value="Genomic_DNA"/>
</dbReference>
<dbReference type="Pfam" id="PF05175">
    <property type="entry name" value="MTS"/>
    <property type="match status" value="1"/>
</dbReference>
<proteinExistence type="inferred from homology"/>
<dbReference type="InterPro" id="IPR007848">
    <property type="entry name" value="Small_mtfrase_dom"/>
</dbReference>
<organism evidence="8">
    <name type="scientific">hydrothermal vent metagenome</name>
    <dbReference type="NCBI Taxonomy" id="652676"/>
    <lineage>
        <taxon>unclassified sequences</taxon>
        <taxon>metagenomes</taxon>
        <taxon>ecological metagenomes</taxon>
    </lineage>
</organism>
<dbReference type="SUPFAM" id="SSF53335">
    <property type="entry name" value="S-adenosyl-L-methionine-dependent methyltransferases"/>
    <property type="match status" value="1"/>
</dbReference>
<evidence type="ECO:0000259" key="6">
    <source>
        <dbReference type="Pfam" id="PF05175"/>
    </source>
</evidence>
<dbReference type="Gene3D" id="1.10.8.10">
    <property type="entry name" value="DNA helicase RuvA subunit, C-terminal domain"/>
    <property type="match status" value="1"/>
</dbReference>
<dbReference type="HAMAP" id="MF_02126">
    <property type="entry name" value="RF_methyltr_PrmC"/>
    <property type="match status" value="1"/>
</dbReference>
<evidence type="ECO:0000256" key="3">
    <source>
        <dbReference type="ARBA" id="ARBA00022679"/>
    </source>
</evidence>
<evidence type="ECO:0000256" key="2">
    <source>
        <dbReference type="ARBA" id="ARBA00022603"/>
    </source>
</evidence>
<evidence type="ECO:0000259" key="7">
    <source>
        <dbReference type="Pfam" id="PF17827"/>
    </source>
</evidence>
<dbReference type="PANTHER" id="PTHR18895:SF74">
    <property type="entry name" value="MTRF1L RELEASE FACTOR GLUTAMINE METHYLTRANSFERASE"/>
    <property type="match status" value="1"/>
</dbReference>
<dbReference type="CDD" id="cd02440">
    <property type="entry name" value="AdoMet_MTases"/>
    <property type="match status" value="1"/>
</dbReference>
<dbReference type="EC" id="2.1.1.297" evidence="1"/>
<feature type="domain" description="Release factor glutamine methyltransferase N-terminal" evidence="7">
    <location>
        <begin position="11"/>
        <end position="79"/>
    </location>
</feature>
<dbReference type="AlphaFoldDB" id="A0A3B1CX54"/>
<dbReference type="InterPro" id="IPR002052">
    <property type="entry name" value="DNA_methylase_N6_adenine_CS"/>
</dbReference>
<evidence type="ECO:0000256" key="4">
    <source>
        <dbReference type="ARBA" id="ARBA00022691"/>
    </source>
</evidence>
<dbReference type="NCBIfam" id="TIGR03534">
    <property type="entry name" value="RF_mod_PrmC"/>
    <property type="match status" value="1"/>
</dbReference>
<evidence type="ECO:0000256" key="1">
    <source>
        <dbReference type="ARBA" id="ARBA00012771"/>
    </source>
</evidence>
<dbReference type="PANTHER" id="PTHR18895">
    <property type="entry name" value="HEMK METHYLTRANSFERASE"/>
    <property type="match status" value="1"/>
</dbReference>
<dbReference type="PROSITE" id="PS00092">
    <property type="entry name" value="N6_MTASE"/>
    <property type="match status" value="1"/>
</dbReference>
<dbReference type="GO" id="GO:0032259">
    <property type="term" value="P:methylation"/>
    <property type="evidence" value="ECO:0007669"/>
    <property type="project" value="UniProtKB-KW"/>
</dbReference>
<dbReference type="InterPro" id="IPR019874">
    <property type="entry name" value="RF_methyltr_PrmC"/>
</dbReference>
<dbReference type="GO" id="GO:0102559">
    <property type="term" value="F:peptide chain release factor N(5)-glutamine methyltransferase activity"/>
    <property type="evidence" value="ECO:0007669"/>
    <property type="project" value="UniProtKB-EC"/>
</dbReference>
<protein>
    <recommendedName>
        <fullName evidence="1">peptide chain release factor N(5)-glutamine methyltransferase</fullName>
        <ecNumber evidence="1">2.1.1.297</ecNumber>
    </recommendedName>
</protein>
<dbReference type="Gene3D" id="3.40.50.150">
    <property type="entry name" value="Vaccinia Virus protein VP39"/>
    <property type="match status" value="1"/>
</dbReference>
<keyword evidence="4" id="KW-0949">S-adenosyl-L-methionine</keyword>
<sequence length="299" mass="32776">MKTTLLSTTDLFKDVSSTLRERGFSEAEREAELIICHALNISRTEFYRDAIQVDESDLQVLNSIVRRRLCHEPLQYLTGYTEFYGLGFRVGRGVLIPRPETEILVKEAVRLVNALGLSFPAILDLCTGSGCIATAIAKNLPSARVVASDISAPALRYAIENAALNSAGNLVFVQGDLFEPVRGQSFHLIVSNPPYVKGDDLMSLQQEVSGYEPPEALDGGRDGLDFYRRILKTAPRYLRDGGYIVLELGAGQSIAVGDIAGECGLRVVRVLNDLSGIERVMVLGKLNKFSDKRLLPSDV</sequence>
<name>A0A3B1CX54_9ZZZZ</name>
<accession>A0A3B1CX54</accession>
<dbReference type="InterPro" id="IPR004556">
    <property type="entry name" value="HemK-like"/>
</dbReference>
<dbReference type="NCBIfam" id="TIGR00536">
    <property type="entry name" value="hemK_fam"/>
    <property type="match status" value="1"/>
</dbReference>
<dbReference type="GO" id="GO:0003676">
    <property type="term" value="F:nucleic acid binding"/>
    <property type="evidence" value="ECO:0007669"/>
    <property type="project" value="InterPro"/>
</dbReference>
<dbReference type="InterPro" id="IPR029063">
    <property type="entry name" value="SAM-dependent_MTases_sf"/>
</dbReference>